<feature type="compositionally biased region" description="Low complexity" evidence="1">
    <location>
        <begin position="84"/>
        <end position="109"/>
    </location>
</feature>
<organism evidence="2 3">
    <name type="scientific">Lentinus tigrinus ALCF2SS1-6</name>
    <dbReference type="NCBI Taxonomy" id="1328759"/>
    <lineage>
        <taxon>Eukaryota</taxon>
        <taxon>Fungi</taxon>
        <taxon>Dikarya</taxon>
        <taxon>Basidiomycota</taxon>
        <taxon>Agaricomycotina</taxon>
        <taxon>Agaricomycetes</taxon>
        <taxon>Polyporales</taxon>
        <taxon>Polyporaceae</taxon>
        <taxon>Lentinus</taxon>
    </lineage>
</organism>
<feature type="compositionally biased region" description="Low complexity" evidence="1">
    <location>
        <begin position="598"/>
        <end position="615"/>
    </location>
</feature>
<accession>A0A5C2S5H4</accession>
<gene>
    <name evidence="2" type="ORF">L227DRAFT_187225</name>
</gene>
<evidence type="ECO:0000256" key="1">
    <source>
        <dbReference type="SAM" id="MobiDB-lite"/>
    </source>
</evidence>
<feature type="compositionally biased region" description="Polar residues" evidence="1">
    <location>
        <begin position="36"/>
        <end position="45"/>
    </location>
</feature>
<feature type="region of interest" description="Disordered" evidence="1">
    <location>
        <begin position="727"/>
        <end position="772"/>
    </location>
</feature>
<feature type="region of interest" description="Disordered" evidence="1">
    <location>
        <begin position="36"/>
        <end position="124"/>
    </location>
</feature>
<feature type="region of interest" description="Disordered" evidence="1">
    <location>
        <begin position="156"/>
        <end position="186"/>
    </location>
</feature>
<evidence type="ECO:0000313" key="3">
    <source>
        <dbReference type="Proteomes" id="UP000313359"/>
    </source>
</evidence>
<protein>
    <submittedName>
        <fullName evidence="2">Uncharacterized protein</fullName>
    </submittedName>
</protein>
<dbReference type="OrthoDB" id="2753771at2759"/>
<dbReference type="Proteomes" id="UP000313359">
    <property type="component" value="Unassembled WGS sequence"/>
</dbReference>
<feature type="compositionally biased region" description="Polar residues" evidence="1">
    <location>
        <begin position="582"/>
        <end position="591"/>
    </location>
</feature>
<feature type="region of interest" description="Disordered" evidence="1">
    <location>
        <begin position="572"/>
        <end position="639"/>
    </location>
</feature>
<feature type="compositionally biased region" description="Low complexity" evidence="1">
    <location>
        <begin position="730"/>
        <end position="740"/>
    </location>
</feature>
<feature type="compositionally biased region" description="Polar residues" evidence="1">
    <location>
        <begin position="216"/>
        <end position="229"/>
    </location>
</feature>
<keyword evidence="3" id="KW-1185">Reference proteome</keyword>
<dbReference type="EMBL" id="ML122275">
    <property type="protein sequence ID" value="RPD58428.1"/>
    <property type="molecule type" value="Genomic_DNA"/>
</dbReference>
<proteinExistence type="predicted"/>
<feature type="compositionally biased region" description="Polar residues" evidence="1">
    <location>
        <begin position="175"/>
        <end position="184"/>
    </location>
</feature>
<name>A0A5C2S5H4_9APHY</name>
<evidence type="ECO:0000313" key="2">
    <source>
        <dbReference type="EMBL" id="RPD58428.1"/>
    </source>
</evidence>
<feature type="region of interest" description="Disordered" evidence="1">
    <location>
        <begin position="216"/>
        <end position="263"/>
    </location>
</feature>
<feature type="region of interest" description="Disordered" evidence="1">
    <location>
        <begin position="307"/>
        <end position="403"/>
    </location>
</feature>
<dbReference type="AlphaFoldDB" id="A0A5C2S5H4"/>
<feature type="compositionally biased region" description="Acidic residues" evidence="1">
    <location>
        <begin position="544"/>
        <end position="557"/>
    </location>
</feature>
<feature type="compositionally biased region" description="Low complexity" evidence="1">
    <location>
        <begin position="230"/>
        <end position="257"/>
    </location>
</feature>
<feature type="region of interest" description="Disordered" evidence="1">
    <location>
        <begin position="529"/>
        <end position="557"/>
    </location>
</feature>
<feature type="compositionally biased region" description="Polar residues" evidence="1">
    <location>
        <begin position="320"/>
        <end position="336"/>
    </location>
</feature>
<reference evidence="2" key="1">
    <citation type="journal article" date="2018" name="Genome Biol. Evol.">
        <title>Genomics and development of Lentinus tigrinus, a white-rot wood-decaying mushroom with dimorphic fruiting bodies.</title>
        <authorList>
            <person name="Wu B."/>
            <person name="Xu Z."/>
            <person name="Knudson A."/>
            <person name="Carlson A."/>
            <person name="Chen N."/>
            <person name="Kovaka S."/>
            <person name="LaButti K."/>
            <person name="Lipzen A."/>
            <person name="Pennachio C."/>
            <person name="Riley R."/>
            <person name="Schakwitz W."/>
            <person name="Umezawa K."/>
            <person name="Ohm R.A."/>
            <person name="Grigoriev I.V."/>
            <person name="Nagy L.G."/>
            <person name="Gibbons J."/>
            <person name="Hibbett D."/>
        </authorList>
    </citation>
    <scope>NUCLEOTIDE SEQUENCE [LARGE SCALE GENOMIC DNA]</scope>
    <source>
        <strain evidence="2">ALCF2SS1-6</strain>
    </source>
</reference>
<feature type="compositionally biased region" description="Polar residues" evidence="1">
    <location>
        <begin position="368"/>
        <end position="377"/>
    </location>
</feature>
<feature type="compositionally biased region" description="Basic and acidic residues" evidence="1">
    <location>
        <begin position="624"/>
        <end position="633"/>
    </location>
</feature>
<sequence>MDSEIEETHRQLQRSAALIQDAFEGLSTLHNRVSEASSIRVQSGGSAAPLPQPPVQRHPTSVGPVEDHSSRSTMDPGHDVIVISSDSDPTPIPSTSTLPPPSSSNSTSPRRAGTRPSDSPLASLRTELVASTQSVRDRAIELDDLRRSIFQYSQERNALPAEGTSPPATEIASRAQESSPTQSRVPGRRMLLEYSLRQRAANESATSLGMMVAARSTSPSNAGASSPNITASSTSPHSVVPTATSTSTSMADTTRTPVAPIPSGITSRVTRLAQEIQQDIARITAQSESLMEWINGHRSRLDAAAAVRSSGAASSEVTRRASSSVEMSNSQATSPIALSHPYPAEDARNPSPAGLSVSAVPRPPAPAQSETPTSSEMTRARAQATDEELYTPPSGSVIRPRRPPEGYRARYLRTSSTGFSSIAQSPGPRADSGWRALGSFSERTIAPPSMSPSTTITADAAASSGNVFRDPDFVEAANRVRAALDRARSLRRGMEEDDRDPERTAGYVVRRRLNADGEEEVVRFAMQPESSPGFGETMGRTREETEEADEDEEDADDAWLQALSRLDAMSRQTAARDAALRNTANPSSTSRWEPPPMTRGGTRLGTGSSRTYSTGPYTINLPQRDSRRLRDEPMLPEEAEAEYERDLAAMRARARSLISSAASARTLGGTTLPPPPPTDHVRRSLIFPVSSIQGTDAGNPMSSWRDPSARSNALRYQELFRQYEARSSHARGSAAATVSSPSPPLERARRDGTEGGAQADADLERPMWGSPTPFYPSPLPLPLAQDVGSLEARSRAFAAPKMLARVPRRRGVAQAGC</sequence>